<gene>
    <name evidence="1" type="ORF">MTR67_022336</name>
</gene>
<proteinExistence type="predicted"/>
<keyword evidence="2" id="KW-1185">Reference proteome</keyword>
<dbReference type="EMBL" id="CP133616">
    <property type="protein sequence ID" value="WMV28951.1"/>
    <property type="molecule type" value="Genomic_DNA"/>
</dbReference>
<organism evidence="1 2">
    <name type="scientific">Solanum verrucosum</name>
    <dbReference type="NCBI Taxonomy" id="315347"/>
    <lineage>
        <taxon>Eukaryota</taxon>
        <taxon>Viridiplantae</taxon>
        <taxon>Streptophyta</taxon>
        <taxon>Embryophyta</taxon>
        <taxon>Tracheophyta</taxon>
        <taxon>Spermatophyta</taxon>
        <taxon>Magnoliopsida</taxon>
        <taxon>eudicotyledons</taxon>
        <taxon>Gunneridae</taxon>
        <taxon>Pentapetalae</taxon>
        <taxon>asterids</taxon>
        <taxon>lamiids</taxon>
        <taxon>Solanales</taxon>
        <taxon>Solanaceae</taxon>
        <taxon>Solanoideae</taxon>
        <taxon>Solaneae</taxon>
        <taxon>Solanum</taxon>
    </lineage>
</organism>
<reference evidence="1" key="1">
    <citation type="submission" date="2023-08" db="EMBL/GenBank/DDBJ databases">
        <title>A de novo genome assembly of Solanum verrucosum Schlechtendal, a Mexican diploid species geographically isolated from the other diploid A-genome species in potato relatives.</title>
        <authorList>
            <person name="Hosaka K."/>
        </authorList>
    </citation>
    <scope>NUCLEOTIDE SEQUENCE</scope>
    <source>
        <tissue evidence="1">Young leaves</tissue>
    </source>
</reference>
<dbReference type="Proteomes" id="UP001234989">
    <property type="component" value="Chromosome 5"/>
</dbReference>
<evidence type="ECO:0000313" key="1">
    <source>
        <dbReference type="EMBL" id="WMV28951.1"/>
    </source>
</evidence>
<sequence length="107" mass="12265">MASKSRLNAGGTPLNLKEREWLQRPFEEQKVLDFQHLVVLDHSAQTTLNILDLIPQRFESPFSCKLPDFPLIVKYIGSKSWVNEIDSIKGFGVNPFKEEFKPRPGPI</sequence>
<dbReference type="AlphaFoldDB" id="A0AAF0QT85"/>
<name>A0AAF0QT85_SOLVR</name>
<accession>A0AAF0QT85</accession>
<evidence type="ECO:0000313" key="2">
    <source>
        <dbReference type="Proteomes" id="UP001234989"/>
    </source>
</evidence>
<protein>
    <submittedName>
        <fullName evidence="1">Uncharacterized protein</fullName>
    </submittedName>
</protein>